<dbReference type="KEGG" id="fsy:FsymDg_4104"/>
<accession>F8AW50</accession>
<name>F8AW50_9ACTN</name>
<dbReference type="STRING" id="656024.FsymDg_4104"/>
<evidence type="ECO:0000313" key="4">
    <source>
        <dbReference type="Proteomes" id="UP000001549"/>
    </source>
</evidence>
<protein>
    <submittedName>
        <fullName evidence="3">SAF domain protein</fullName>
    </submittedName>
</protein>
<reference evidence="3 4" key="1">
    <citation type="submission" date="2011-05" db="EMBL/GenBank/DDBJ databases">
        <title>Complete sequence of chromosome of Frankia symbiont of Datisca glomerata.</title>
        <authorList>
            <consortium name="US DOE Joint Genome Institute"/>
            <person name="Lucas S."/>
            <person name="Han J."/>
            <person name="Lapidus A."/>
            <person name="Cheng J.-F."/>
            <person name="Goodwin L."/>
            <person name="Pitluck S."/>
            <person name="Peters L."/>
            <person name="Mikhailova N."/>
            <person name="Chertkov O."/>
            <person name="Teshima H."/>
            <person name="Han C."/>
            <person name="Tapia R."/>
            <person name="Land M."/>
            <person name="Hauser L."/>
            <person name="Kyrpides N."/>
            <person name="Ivanova N."/>
            <person name="Pagani I."/>
            <person name="Berry A."/>
            <person name="Pawlowski K."/>
            <person name="Persson T."/>
            <person name="Vanden Heuvel B."/>
            <person name="Benson D."/>
            <person name="Woyke T."/>
        </authorList>
    </citation>
    <scope>NUCLEOTIDE SEQUENCE [LARGE SCALE GENOMIC DNA]</scope>
    <source>
        <strain evidence="4">4085684</strain>
    </source>
</reference>
<dbReference type="SMART" id="SM00858">
    <property type="entry name" value="SAF"/>
    <property type="match status" value="1"/>
</dbReference>
<dbReference type="Proteomes" id="UP000001549">
    <property type="component" value="Chromosome"/>
</dbReference>
<proteinExistence type="predicted"/>
<dbReference type="EMBL" id="CP002801">
    <property type="protein sequence ID" value="AEH11375.1"/>
    <property type="molecule type" value="Genomic_DNA"/>
</dbReference>
<organism evidence="3 4">
    <name type="scientific">Candidatus Protofrankia datiscae</name>
    <dbReference type="NCBI Taxonomy" id="2716812"/>
    <lineage>
        <taxon>Bacteria</taxon>
        <taxon>Bacillati</taxon>
        <taxon>Actinomycetota</taxon>
        <taxon>Actinomycetes</taxon>
        <taxon>Frankiales</taxon>
        <taxon>Frankiaceae</taxon>
        <taxon>Protofrankia</taxon>
    </lineage>
</organism>
<feature type="region of interest" description="Disordered" evidence="1">
    <location>
        <begin position="165"/>
        <end position="199"/>
    </location>
</feature>
<gene>
    <name evidence="3" type="ordered locus">FsymDg_4104</name>
</gene>
<evidence type="ECO:0000256" key="1">
    <source>
        <dbReference type="SAM" id="MobiDB-lite"/>
    </source>
</evidence>
<dbReference type="HOGENOM" id="CLU_088190_4_0_11"/>
<dbReference type="CDD" id="cd11614">
    <property type="entry name" value="SAF_CpaB_FlgA_like"/>
    <property type="match status" value="1"/>
</dbReference>
<dbReference type="Pfam" id="PF08666">
    <property type="entry name" value="SAF"/>
    <property type="match status" value="1"/>
</dbReference>
<keyword evidence="4" id="KW-1185">Reference proteome</keyword>
<evidence type="ECO:0000313" key="3">
    <source>
        <dbReference type="EMBL" id="AEH11375.1"/>
    </source>
</evidence>
<dbReference type="eggNOG" id="COG3745">
    <property type="taxonomic scope" value="Bacteria"/>
</dbReference>
<sequence precursor="true">MSLVGRRVARSGYTRAWRIAVGARRRVLAAVLAASAMLFAVAAARPARPPSPTPVVVAAADLAGGATMAATDVRMVSLPTDVVPVGAVRSPQDAVGRTLTAAVRQGEPITDARVLGPGLITRRQAAAGLVAAPVRITDAGSVLFLRVGDHVNVLAAATDVGGMSLPQSRDGTASVGEPAGQSTDHTGPADAEGSVTPPAEIPRAKVPRAEVVASDVVVLALPGIGETVQRGLGTEEGALVIVAAAAGVAAALAGAAVHARLSVTVLGGTPVAVTS</sequence>
<evidence type="ECO:0000259" key="2">
    <source>
        <dbReference type="SMART" id="SM00858"/>
    </source>
</evidence>
<dbReference type="InterPro" id="IPR013974">
    <property type="entry name" value="SAF"/>
</dbReference>
<dbReference type="RefSeq" id="WP_013875249.1">
    <property type="nucleotide sequence ID" value="NC_015656.1"/>
</dbReference>
<dbReference type="AlphaFoldDB" id="F8AW50"/>
<dbReference type="Gene3D" id="3.90.1210.10">
    <property type="entry name" value="Antifreeze-like/N-acetylneuraminic acid synthase C-terminal domain"/>
    <property type="match status" value="1"/>
</dbReference>
<feature type="domain" description="SAF" evidence="2">
    <location>
        <begin position="53"/>
        <end position="115"/>
    </location>
</feature>